<dbReference type="Gene3D" id="1.10.287.110">
    <property type="entry name" value="DnaJ domain"/>
    <property type="match status" value="1"/>
</dbReference>
<dbReference type="CDD" id="cd06257">
    <property type="entry name" value="DnaJ"/>
    <property type="match status" value="1"/>
</dbReference>
<dbReference type="GO" id="GO:0051787">
    <property type="term" value="F:misfolded protein binding"/>
    <property type="evidence" value="ECO:0007669"/>
    <property type="project" value="TreeGrafter"/>
</dbReference>
<dbReference type="Gene3D" id="2.130.10.10">
    <property type="entry name" value="YVTN repeat-like/Quinoprotein amine dehydrogenase"/>
    <property type="match status" value="1"/>
</dbReference>
<organism evidence="3 4">
    <name type="scientific">Methanobacterium lacus (strain AL-21)</name>
    <dbReference type="NCBI Taxonomy" id="877455"/>
    <lineage>
        <taxon>Archaea</taxon>
        <taxon>Methanobacteriati</taxon>
        <taxon>Methanobacteriota</taxon>
        <taxon>Methanomada group</taxon>
        <taxon>Methanobacteria</taxon>
        <taxon>Methanobacteriales</taxon>
        <taxon>Methanobacteriaceae</taxon>
        <taxon>Methanobacterium</taxon>
    </lineage>
</organism>
<dbReference type="KEGG" id="mel:Metbo_1478"/>
<protein>
    <submittedName>
        <fullName evidence="3">Heat shock protein DnaJ domain protein</fullName>
    </submittedName>
</protein>
<dbReference type="InterPro" id="IPR001623">
    <property type="entry name" value="DnaJ_domain"/>
</dbReference>
<dbReference type="HOGENOM" id="CLU_422513_0_0_2"/>
<keyword evidence="1" id="KW-0143">Chaperone</keyword>
<evidence type="ECO:0000313" key="4">
    <source>
        <dbReference type="Proteomes" id="UP000007490"/>
    </source>
</evidence>
<dbReference type="InterPro" id="IPR015943">
    <property type="entry name" value="WD40/YVTN_repeat-like_dom_sf"/>
</dbReference>
<proteinExistence type="predicted"/>
<dbReference type="PRINTS" id="PR00625">
    <property type="entry name" value="JDOMAIN"/>
</dbReference>
<dbReference type="GO" id="GO:0036503">
    <property type="term" value="P:ERAD pathway"/>
    <property type="evidence" value="ECO:0007669"/>
    <property type="project" value="TreeGrafter"/>
</dbReference>
<dbReference type="EMBL" id="CP002551">
    <property type="protein sequence ID" value="ADZ09712.1"/>
    <property type="molecule type" value="Genomic_DNA"/>
</dbReference>
<dbReference type="GeneID" id="10277929"/>
<evidence type="ECO:0000313" key="3">
    <source>
        <dbReference type="EMBL" id="ADZ09712.1"/>
    </source>
</evidence>
<dbReference type="eggNOG" id="arCOG02491">
    <property type="taxonomic scope" value="Archaea"/>
</dbReference>
<evidence type="ECO:0000259" key="2">
    <source>
        <dbReference type="PROSITE" id="PS50076"/>
    </source>
</evidence>
<evidence type="ECO:0000256" key="1">
    <source>
        <dbReference type="ARBA" id="ARBA00023186"/>
    </source>
</evidence>
<dbReference type="AlphaFoldDB" id="F0T8G1"/>
<feature type="domain" description="J" evidence="2">
    <location>
        <begin position="145"/>
        <end position="209"/>
    </location>
</feature>
<dbReference type="RefSeq" id="WP_013645063.1">
    <property type="nucleotide sequence ID" value="NC_015216.1"/>
</dbReference>
<reference evidence="4" key="1">
    <citation type="submission" date="2011-02" db="EMBL/GenBank/DDBJ databases">
        <title>Complete sequence of Methanobacterium sp. AL-21.</title>
        <authorList>
            <consortium name="US DOE Joint Genome Institute"/>
            <person name="Lucas S."/>
            <person name="Copeland A."/>
            <person name="Lapidus A."/>
            <person name="Cheng J.-F."/>
            <person name="Goodwin L."/>
            <person name="Pitluck S."/>
            <person name="Chertkov O."/>
            <person name="Detter J.C."/>
            <person name="Han C."/>
            <person name="Tapia R."/>
            <person name="Land M."/>
            <person name="Hauser L."/>
            <person name="Kyrpides N."/>
            <person name="Ivanova N."/>
            <person name="Mikhailova N."/>
            <person name="Pagani I."/>
            <person name="Cadillo-Quiroz H."/>
            <person name="Imachi H."/>
            <person name="Zinder S."/>
            <person name="Liu W."/>
            <person name="Woyke T."/>
        </authorList>
    </citation>
    <scope>NUCLEOTIDE SEQUENCE [LARGE SCALE GENOMIC DNA]</scope>
    <source>
        <strain evidence="4">AL-21</strain>
    </source>
</reference>
<dbReference type="OrthoDB" id="140033at2157"/>
<dbReference type="SUPFAM" id="SSF101908">
    <property type="entry name" value="Putative isomerase YbhE"/>
    <property type="match status" value="1"/>
</dbReference>
<gene>
    <name evidence="3" type="ordered locus">Metbo_1478</name>
</gene>
<keyword evidence="3" id="KW-0346">Stress response</keyword>
<dbReference type="SUPFAM" id="SSF46565">
    <property type="entry name" value="Chaperone J-domain"/>
    <property type="match status" value="1"/>
</dbReference>
<accession>F0T8G1</accession>
<dbReference type="eggNOG" id="arCOG01917">
    <property type="taxonomic scope" value="Archaea"/>
</dbReference>
<dbReference type="PANTHER" id="PTHR44360:SF1">
    <property type="entry name" value="DNAJ HOMOLOG SUBFAMILY B MEMBER 9"/>
    <property type="match status" value="1"/>
</dbReference>
<dbReference type="eggNOG" id="arCOG02846">
    <property type="taxonomic scope" value="Archaea"/>
</dbReference>
<dbReference type="Proteomes" id="UP000007490">
    <property type="component" value="Chromosome"/>
</dbReference>
<reference evidence="3 4" key="2">
    <citation type="journal article" date="2014" name="Int. J. Syst. Evol. Microbiol.">
        <title>Methanobacterium paludis sp. nov. and a novel strain of Methanobacterium lacus isolated from northern peatlands.</title>
        <authorList>
            <person name="Cadillo-Quiroz H."/>
            <person name="Brauer S.L."/>
            <person name="Goodson N."/>
            <person name="Yavitt J.B."/>
            <person name="Zinder S.H."/>
        </authorList>
    </citation>
    <scope>NUCLEOTIDE SEQUENCE [LARGE SCALE GENOMIC DNA]</scope>
    <source>
        <strain evidence="3 4">AL-21</strain>
    </source>
</reference>
<dbReference type="STRING" id="877455.Metbo_1478"/>
<dbReference type="InterPro" id="IPR036869">
    <property type="entry name" value="J_dom_sf"/>
</dbReference>
<dbReference type="PANTHER" id="PTHR44360">
    <property type="entry name" value="DNAJ HOMOLOG SUBFAMILY B MEMBER 9"/>
    <property type="match status" value="1"/>
</dbReference>
<dbReference type="Pfam" id="PF00226">
    <property type="entry name" value="DnaJ"/>
    <property type="match status" value="1"/>
</dbReference>
<dbReference type="SMART" id="SM00271">
    <property type="entry name" value="DnaJ"/>
    <property type="match status" value="1"/>
</dbReference>
<dbReference type="InterPro" id="IPR051948">
    <property type="entry name" value="Hsp70_co-chaperone_J-domain"/>
</dbReference>
<sequence>MLGFNTIYAGSGYDSSFYNVRNYTGTLRSEFSADHSIYRFSFSENSDKFIVSSSDLILYLYSINTGLIRSYDLNSIAINKYHIRCVDISPDGNYFLFTNVDKIYLMNLDLVIIDSWKVPNNDMPEEEGWEKREISGSVNRSEIIKNMAILNLDGNPDYSKIKKNFKSLVLKYHPDQNHDPQSEEKIKEIITAYEYLTKENAKGTLAEFGVDKYYYYKVMSQTKYEVPNTDLAFTLEIGIGSGIKEDWIYSTYLGLNGEELYLGCYSGKIYCLSIDGIVKRIYNCHDVVKSIKKRGFYLFIETNYYLFILKNDEYVNYIKIWKQGDLFWYNGGFLLKTSNELRLFSNNGDLISILTFKNRIYDLYITNKGLNVSTTNRTYEIFIDKMDEPIVDEVTIPCTYCGTKNLYYSIFCQECGKPIKLDLAPKNEDKLKRKSDIFCPYCKGNLETEPKRKKKCPHCKNFIYVRTSPSTRQKVLVTEDELKEIENEWRGISNRNSCLRNLEGYGISERSFKLRKNEISQQSNSEPDDVEVILSIYNDLIQNNNDLQTLKMINYQIALYLNSEGRNYLKIRQESSKAELLYYQSLGVEKVEIMTVGDQACENCKKLKNKIFRVSDALEIMPVPCKDCSFQLYNENYGFCRCYYSPRY</sequence>
<dbReference type="PROSITE" id="PS50076">
    <property type="entry name" value="DNAJ_2"/>
    <property type="match status" value="1"/>
</dbReference>
<keyword evidence="4" id="KW-1185">Reference proteome</keyword>
<name>F0T8G1_METLA</name>
<dbReference type="GO" id="GO:0051087">
    <property type="term" value="F:protein-folding chaperone binding"/>
    <property type="evidence" value="ECO:0007669"/>
    <property type="project" value="TreeGrafter"/>
</dbReference>